<evidence type="ECO:0000313" key="1">
    <source>
        <dbReference type="EMBL" id="AMX02295.1"/>
    </source>
</evidence>
<evidence type="ECO:0000313" key="2">
    <source>
        <dbReference type="Proteomes" id="UP000076077"/>
    </source>
</evidence>
<keyword evidence="2" id="KW-1185">Reference proteome</keyword>
<gene>
    <name evidence="1" type="ORF">A3224_06585</name>
</gene>
<proteinExistence type="predicted"/>
<sequence>MRDDYESHFVDHHDEITYHNKKTMKKMIQATLLAVFVPVMLLTGCDSSNGAADATAEAIVVSGLAKGGESRQMLELFKQQPEFKNMVACLSLFLSNQGWSGTDHDAYMTATDGTGDFGKIDSNQCSEQEAMGKFGAIMMASGDCM</sequence>
<dbReference type="KEGG" id="mthd:A3224_06585"/>
<dbReference type="EMBL" id="CP014864">
    <property type="protein sequence ID" value="AMX02295.1"/>
    <property type="molecule type" value="Genomic_DNA"/>
</dbReference>
<protein>
    <submittedName>
        <fullName evidence="1">Uncharacterized protein</fullName>
    </submittedName>
</protein>
<dbReference type="AlphaFoldDB" id="A0A143HKP2"/>
<name>A0A143HKP2_MICTH</name>
<dbReference type="GeneID" id="76607718"/>
<reference evidence="2" key="1">
    <citation type="submission" date="2016-03" db="EMBL/GenBank/DDBJ databases">
        <authorList>
            <person name="Lee Y.-S."/>
            <person name="Choi Y.-L."/>
        </authorList>
    </citation>
    <scope>NUCLEOTIDE SEQUENCE [LARGE SCALE GENOMIC DNA]</scope>
    <source>
        <strain evidence="2">DAU221</strain>
    </source>
</reference>
<dbReference type="RefSeq" id="WP_067152757.1">
    <property type="nucleotide sequence ID" value="NZ_CP014864.1"/>
</dbReference>
<organism evidence="1 2">
    <name type="scientific">Microbulbifer thermotolerans</name>
    <dbReference type="NCBI Taxonomy" id="252514"/>
    <lineage>
        <taxon>Bacteria</taxon>
        <taxon>Pseudomonadati</taxon>
        <taxon>Pseudomonadota</taxon>
        <taxon>Gammaproteobacteria</taxon>
        <taxon>Cellvibrionales</taxon>
        <taxon>Microbulbiferaceae</taxon>
        <taxon>Microbulbifer</taxon>
    </lineage>
</organism>
<accession>A0A143HKP2</accession>
<dbReference type="Proteomes" id="UP000076077">
    <property type="component" value="Chromosome"/>
</dbReference>